<dbReference type="AlphaFoldDB" id="A0A8H6RWI6"/>
<dbReference type="GO" id="GO:0006412">
    <property type="term" value="P:translation"/>
    <property type="evidence" value="ECO:0007669"/>
    <property type="project" value="InterPro"/>
</dbReference>
<dbReference type="OrthoDB" id="5595379at2759"/>
<reference evidence="6" key="1">
    <citation type="submission" date="2020-05" db="EMBL/GenBank/DDBJ databases">
        <title>Mycena genomes resolve the evolution of fungal bioluminescence.</title>
        <authorList>
            <person name="Tsai I.J."/>
        </authorList>
    </citation>
    <scope>NUCLEOTIDE SEQUENCE</scope>
    <source>
        <strain evidence="6">110903Hualien_Pintung</strain>
    </source>
</reference>
<evidence type="ECO:0000256" key="3">
    <source>
        <dbReference type="ARBA" id="ARBA00023274"/>
    </source>
</evidence>
<evidence type="ECO:0000313" key="6">
    <source>
        <dbReference type="EMBL" id="KAF7288172.1"/>
    </source>
</evidence>
<dbReference type="Proteomes" id="UP000613580">
    <property type="component" value="Unassembled WGS sequence"/>
</dbReference>
<dbReference type="InterPro" id="IPR023621">
    <property type="entry name" value="Ribosomal_eL31_dom_sf"/>
</dbReference>
<dbReference type="Gene3D" id="3.10.440.10">
    <property type="match status" value="1"/>
</dbReference>
<dbReference type="SUPFAM" id="SSF54575">
    <property type="entry name" value="Ribosomal protein L31e"/>
    <property type="match status" value="1"/>
</dbReference>
<evidence type="ECO:0000256" key="4">
    <source>
        <dbReference type="SAM" id="MobiDB-lite"/>
    </source>
</evidence>
<keyword evidence="7" id="KW-1185">Reference proteome</keyword>
<dbReference type="CDD" id="cd00463">
    <property type="entry name" value="Ribosomal_L31e"/>
    <property type="match status" value="1"/>
</dbReference>
<keyword evidence="2" id="KW-0689">Ribosomal protein</keyword>
<evidence type="ECO:0000259" key="5">
    <source>
        <dbReference type="Pfam" id="PF14616"/>
    </source>
</evidence>
<dbReference type="GO" id="GO:1990904">
    <property type="term" value="C:ribonucleoprotein complex"/>
    <property type="evidence" value="ECO:0007669"/>
    <property type="project" value="UniProtKB-KW"/>
</dbReference>
<name>A0A8H6RWI6_MYCCL</name>
<evidence type="ECO:0000256" key="1">
    <source>
        <dbReference type="ARBA" id="ARBA00010808"/>
    </source>
</evidence>
<dbReference type="GO" id="GO:0003735">
    <property type="term" value="F:structural constituent of ribosome"/>
    <property type="evidence" value="ECO:0007669"/>
    <property type="project" value="InterPro"/>
</dbReference>
<keyword evidence="3" id="KW-0687">Ribonucleoprotein</keyword>
<dbReference type="FunFam" id="3.10.440.10:FF:000001">
    <property type="entry name" value="60S ribosomal protein L31"/>
    <property type="match status" value="1"/>
</dbReference>
<dbReference type="PANTHER" id="PTHR28125:SF2">
    <property type="entry name" value="MEIOTIC EXPRESSION UP-REGULATED PROTEIN 26"/>
    <property type="match status" value="1"/>
</dbReference>
<sequence length="538" mass="58871">MDTLLVAPHDDLDDVYHIETHAYPDSDALFRPFDASDIIPDFGLSPYASNLDWVVSGSSPVIRAGAAVPTSSSPYPILSSPATRASFMDRLQAPVRSPIIPIPDPRFPPSLLSPLKLSAPAVCFSSEKENVASSSPCSASVRRRAMGPNNVELFFPLSPLSPLTPSPCQPQSARASGSVSNSKKRRLSASSSAPPAKRARTSRTAGGESSSARSAIANRTFPTSGFSFSADFPRFYRRFPVSTYFCVPDSDCSPFELFGSKDPGGAYGRPRNAYDLYSARFVKGKGVDKVGLCPICVEPVERGGEGSKVWLSMKFSAFNYHMQYYHGISAATGQPLSPPVDFRVVDRSAPKKGERTQITEGKCHKCTKWVAVQTIKDVEVKVPELFWWKHAVSCHGGSVVAGEGNVFVEDEVYEAPTQKKKTGGKARSALKDVVTREYTIHLHKLVHGRSFKKRAPWAVKSVMDFARKAMGTSDVRLDPALNAQIWARGIKSPPHRLRVKLERKRNDEENAKEKLYVYASHVPVTSFKGLQTTVADAE</sequence>
<feature type="domain" description="Transcription regulator Rua1 C-terminal" evidence="5">
    <location>
        <begin position="272"/>
        <end position="395"/>
    </location>
</feature>
<dbReference type="InterPro" id="IPR020052">
    <property type="entry name" value="Ribosomal_eL31_CS"/>
</dbReference>
<comment type="caution">
    <text evidence="6">The sequence shown here is derived from an EMBL/GenBank/DDBJ whole genome shotgun (WGS) entry which is preliminary data.</text>
</comment>
<feature type="region of interest" description="Disordered" evidence="4">
    <location>
        <begin position="165"/>
        <end position="214"/>
    </location>
</feature>
<dbReference type="PROSITE" id="PS01144">
    <property type="entry name" value="RIBOSOMAL_L31E"/>
    <property type="match status" value="1"/>
</dbReference>
<dbReference type="InterPro" id="IPR028012">
    <property type="entry name" value="Rua1_C"/>
</dbReference>
<dbReference type="InterPro" id="IPR000054">
    <property type="entry name" value="Ribosomal_eL31"/>
</dbReference>
<comment type="similarity">
    <text evidence="1">Belongs to the eukaryotic ribosomal protein eL31 family.</text>
</comment>
<dbReference type="EMBL" id="JACAZE010000048">
    <property type="protein sequence ID" value="KAF7288172.1"/>
    <property type="molecule type" value="Genomic_DNA"/>
</dbReference>
<dbReference type="Pfam" id="PF14616">
    <property type="entry name" value="Rua1_C"/>
    <property type="match status" value="1"/>
</dbReference>
<protein>
    <recommendedName>
        <fullName evidence="5">Transcription regulator Rua1 C-terminal domain-containing protein</fullName>
    </recommendedName>
</protein>
<proteinExistence type="inferred from homology"/>
<dbReference type="GO" id="GO:0005840">
    <property type="term" value="C:ribosome"/>
    <property type="evidence" value="ECO:0007669"/>
    <property type="project" value="UniProtKB-KW"/>
</dbReference>
<dbReference type="PANTHER" id="PTHR28125">
    <property type="entry name" value="MEIOTIC EXPRESSION UP-REGULATED PROTEIN 26"/>
    <property type="match status" value="1"/>
</dbReference>
<organism evidence="6 7">
    <name type="scientific">Mycena chlorophos</name>
    <name type="common">Agaric fungus</name>
    <name type="synonym">Agaricus chlorophos</name>
    <dbReference type="NCBI Taxonomy" id="658473"/>
    <lineage>
        <taxon>Eukaryota</taxon>
        <taxon>Fungi</taxon>
        <taxon>Dikarya</taxon>
        <taxon>Basidiomycota</taxon>
        <taxon>Agaricomycotina</taxon>
        <taxon>Agaricomycetes</taxon>
        <taxon>Agaricomycetidae</taxon>
        <taxon>Agaricales</taxon>
        <taxon>Marasmiineae</taxon>
        <taxon>Mycenaceae</taxon>
        <taxon>Mycena</taxon>
    </lineage>
</organism>
<dbReference type="SMART" id="SM01380">
    <property type="entry name" value="Ribosomal_L31e"/>
    <property type="match status" value="1"/>
</dbReference>
<evidence type="ECO:0000313" key="7">
    <source>
        <dbReference type="Proteomes" id="UP000613580"/>
    </source>
</evidence>
<accession>A0A8H6RWI6</accession>
<evidence type="ECO:0000256" key="2">
    <source>
        <dbReference type="ARBA" id="ARBA00022980"/>
    </source>
</evidence>
<gene>
    <name evidence="6" type="ORF">HMN09_01420300</name>
</gene>
<dbReference type="Pfam" id="PF01198">
    <property type="entry name" value="Ribosomal_L31e"/>
    <property type="match status" value="1"/>
</dbReference>